<reference evidence="2 3" key="1">
    <citation type="submission" date="2019-09" db="EMBL/GenBank/DDBJ databases">
        <title>Goodfellowia gen. nov., a new genus of the Pseudonocardineae related to Actinoalloteichus, containing Goodfellowia coeruleoviolacea gen. nov., comb. nov. gen. nov., comb. nov.</title>
        <authorList>
            <person name="Labeda D."/>
        </authorList>
    </citation>
    <scope>NUCLEOTIDE SEQUENCE [LARGE SCALE GENOMIC DNA]</scope>
    <source>
        <strain evidence="2 3">AN110305</strain>
    </source>
</reference>
<proteinExistence type="predicted"/>
<evidence type="ECO:0000313" key="3">
    <source>
        <dbReference type="Proteomes" id="UP000323454"/>
    </source>
</evidence>
<comment type="caution">
    <text evidence="2">The sequence shown here is derived from an EMBL/GenBank/DDBJ whole genome shotgun (WGS) entry which is preliminary data.</text>
</comment>
<name>A0A5B2WPV7_9PSEU</name>
<keyword evidence="3" id="KW-1185">Reference proteome</keyword>
<dbReference type="InterPro" id="IPR046259">
    <property type="entry name" value="DUF6292"/>
</dbReference>
<accession>A0A5B2WPV7</accession>
<evidence type="ECO:0000313" key="2">
    <source>
        <dbReference type="EMBL" id="KAA2252459.1"/>
    </source>
</evidence>
<dbReference type="OrthoDB" id="4190452at2"/>
<feature type="domain" description="DUF6292" evidence="1">
    <location>
        <begin position="30"/>
        <end position="115"/>
    </location>
</feature>
<organism evidence="2 3">
    <name type="scientific">Solihabitans fulvus</name>
    <dbReference type="NCBI Taxonomy" id="1892852"/>
    <lineage>
        <taxon>Bacteria</taxon>
        <taxon>Bacillati</taxon>
        <taxon>Actinomycetota</taxon>
        <taxon>Actinomycetes</taxon>
        <taxon>Pseudonocardiales</taxon>
        <taxon>Pseudonocardiaceae</taxon>
        <taxon>Solihabitans</taxon>
    </lineage>
</organism>
<protein>
    <recommendedName>
        <fullName evidence="1">DUF6292 domain-containing protein</fullName>
    </recommendedName>
</protein>
<dbReference type="RefSeq" id="WP_149854383.1">
    <property type="nucleotide sequence ID" value="NZ_VUOB01000075.1"/>
</dbReference>
<evidence type="ECO:0000259" key="1">
    <source>
        <dbReference type="Pfam" id="PF19809"/>
    </source>
</evidence>
<sequence length="165" mass="17479">MIRTPAAGHVDGPAEEDVLHELAEHGLRRYTAQVAAVVGVGSEAAWCEWADVASAYIALEDRLPDYPDRDTALTWDAERGWTVIVETGCGEDLLITASLDGDVLPPPDTVAAWVRAAVTDRHSGARGCCGTPAHAHAAVRAEVANRLADWAGNGPTLDDRTDSCP</sequence>
<dbReference type="AlphaFoldDB" id="A0A5B2WPV7"/>
<dbReference type="Pfam" id="PF19809">
    <property type="entry name" value="DUF6292"/>
    <property type="match status" value="1"/>
</dbReference>
<dbReference type="EMBL" id="VUOB01000075">
    <property type="protein sequence ID" value="KAA2252459.1"/>
    <property type="molecule type" value="Genomic_DNA"/>
</dbReference>
<gene>
    <name evidence="2" type="ORF">F0L68_36075</name>
</gene>
<dbReference type="Proteomes" id="UP000323454">
    <property type="component" value="Unassembled WGS sequence"/>
</dbReference>
<reference evidence="2 3" key="2">
    <citation type="submission" date="2019-09" db="EMBL/GenBank/DDBJ databases">
        <authorList>
            <person name="Jin C."/>
        </authorList>
    </citation>
    <scope>NUCLEOTIDE SEQUENCE [LARGE SCALE GENOMIC DNA]</scope>
    <source>
        <strain evidence="2 3">AN110305</strain>
    </source>
</reference>